<dbReference type="GO" id="GO:0051793">
    <property type="term" value="P:medium-chain fatty acid catabolic process"/>
    <property type="evidence" value="ECO:0007669"/>
    <property type="project" value="TreeGrafter"/>
</dbReference>
<dbReference type="PROSITE" id="PS01133">
    <property type="entry name" value="UPF0017"/>
    <property type="match status" value="1"/>
</dbReference>
<feature type="domain" description="AB hydrolase-1" evidence="3">
    <location>
        <begin position="178"/>
        <end position="428"/>
    </location>
</feature>
<dbReference type="InterPro" id="IPR050960">
    <property type="entry name" value="AB_hydrolase_4_sf"/>
</dbReference>
<comment type="similarity">
    <text evidence="1">Belongs to the AB hydrolase superfamily. AB hydrolase 4 family.</text>
</comment>
<dbReference type="GO" id="GO:0051792">
    <property type="term" value="P:medium-chain fatty acid biosynthetic process"/>
    <property type="evidence" value="ECO:0007669"/>
    <property type="project" value="TreeGrafter"/>
</dbReference>
<dbReference type="InterPro" id="IPR000073">
    <property type="entry name" value="AB_hydrolase_1"/>
</dbReference>
<comment type="caution">
    <text evidence="4">The sequence shown here is derived from an EMBL/GenBank/DDBJ whole genome shotgun (WGS) entry which is preliminary data.</text>
</comment>
<dbReference type="EMBL" id="MCGO01000009">
    <property type="protein sequence ID" value="ORY49508.1"/>
    <property type="molecule type" value="Genomic_DNA"/>
</dbReference>
<dbReference type="OrthoDB" id="5954035at2759"/>
<keyword evidence="5" id="KW-1185">Reference proteome</keyword>
<dbReference type="PANTHER" id="PTHR10794">
    <property type="entry name" value="ABHYDROLASE DOMAIN-CONTAINING PROTEIN"/>
    <property type="match status" value="1"/>
</dbReference>
<evidence type="ECO:0000313" key="5">
    <source>
        <dbReference type="Proteomes" id="UP000193642"/>
    </source>
</evidence>
<accession>A0A1Y2CR40</accession>
<evidence type="ECO:0000256" key="2">
    <source>
        <dbReference type="SAM" id="MobiDB-lite"/>
    </source>
</evidence>
<evidence type="ECO:0000259" key="3">
    <source>
        <dbReference type="Pfam" id="PF00561"/>
    </source>
</evidence>
<dbReference type="GO" id="GO:0047372">
    <property type="term" value="F:monoacylglycerol lipase activity"/>
    <property type="evidence" value="ECO:0007669"/>
    <property type="project" value="TreeGrafter"/>
</dbReference>
<dbReference type="GO" id="GO:0008126">
    <property type="term" value="F:acetylesterase activity"/>
    <property type="evidence" value="ECO:0007669"/>
    <property type="project" value="TreeGrafter"/>
</dbReference>
<protein>
    <submittedName>
        <fullName evidence="4">Alpha/beta-hydrolase</fullName>
    </submittedName>
</protein>
<gene>
    <name evidence="4" type="ORF">BCR33DRAFT_713809</name>
</gene>
<dbReference type="PANTHER" id="PTHR10794:SF63">
    <property type="entry name" value="ALPHA_BETA HYDROLASE 1, ISOFORM A"/>
    <property type="match status" value="1"/>
</dbReference>
<feature type="region of interest" description="Disordered" evidence="2">
    <location>
        <begin position="479"/>
        <end position="509"/>
    </location>
</feature>
<dbReference type="Pfam" id="PF00561">
    <property type="entry name" value="Abhydrolase_1"/>
    <property type="match status" value="1"/>
</dbReference>
<dbReference type="AlphaFoldDB" id="A0A1Y2CR40"/>
<evidence type="ECO:0000313" key="4">
    <source>
        <dbReference type="EMBL" id="ORY49508.1"/>
    </source>
</evidence>
<dbReference type="Gene3D" id="3.40.50.1820">
    <property type="entry name" value="alpha/beta hydrolase"/>
    <property type="match status" value="1"/>
</dbReference>
<evidence type="ECO:0000256" key="1">
    <source>
        <dbReference type="ARBA" id="ARBA00010884"/>
    </source>
</evidence>
<keyword evidence="4" id="KW-0378">Hydrolase</keyword>
<sequence length="571" mass="63346">MATAVETVLLEGLSSTSKVSPVATAQFFSGRLLLALKWILAQISELNQLLQSLDRASYYAVMVLSIVCLYFSWIPNVVNLTHAPETVLLNVYDSVTEKLESLSLSSFVRRHCPSLSSSFFPTPYLLSGHHQTIFAGLVSRFCPPEPDIYEREIVSLPHGGRTSIDWSKGYKDLPANTPIIILQHGIDGNSRDRYILALLPHILKNGYKVASLNGRGQANVEITTPLLYNGAYTEDARFLMKHIQQQNPDAALIGIGFSLGANIMMKCVGEDGDACPLVGFVSVGNPFDLHMGLNRLHSTFLGRHLYSRVMTLGLVRTFKSHLKVFMDNLDHASFAEPIDADKALNSTYLHEFDDAITRRVLGFRSVSEYYRKGSSSQYILDIRVPTLILSDIDDPIVASDLIPFSDVLGNPNVILATTKRGGHLGWFEGVFKPTRWFPKPVMEFVNALLKAQQNLPPNMKRTLMQSTFSKDSSISVVPKDMSVQGEPAQKPSQKELDTESMPDTSAKTASTVVANRSNIGSHVLTFASRFIPARHASESANVYKVRKFVTYLVGVWALFLAAKKRTPKRLH</sequence>
<dbReference type="Proteomes" id="UP000193642">
    <property type="component" value="Unassembled WGS sequence"/>
</dbReference>
<organism evidence="4 5">
    <name type="scientific">Rhizoclosmatium globosum</name>
    <dbReference type="NCBI Taxonomy" id="329046"/>
    <lineage>
        <taxon>Eukaryota</taxon>
        <taxon>Fungi</taxon>
        <taxon>Fungi incertae sedis</taxon>
        <taxon>Chytridiomycota</taxon>
        <taxon>Chytridiomycota incertae sedis</taxon>
        <taxon>Chytridiomycetes</taxon>
        <taxon>Chytridiales</taxon>
        <taxon>Chytriomycetaceae</taxon>
        <taxon>Rhizoclosmatium</taxon>
    </lineage>
</organism>
<dbReference type="SUPFAM" id="SSF53474">
    <property type="entry name" value="alpha/beta-Hydrolases"/>
    <property type="match status" value="1"/>
</dbReference>
<name>A0A1Y2CR40_9FUNG</name>
<dbReference type="InterPro" id="IPR000952">
    <property type="entry name" value="AB_hydrolase_4_CS"/>
</dbReference>
<reference evidence="4 5" key="1">
    <citation type="submission" date="2016-07" db="EMBL/GenBank/DDBJ databases">
        <title>Pervasive Adenine N6-methylation of Active Genes in Fungi.</title>
        <authorList>
            <consortium name="DOE Joint Genome Institute"/>
            <person name="Mondo S.J."/>
            <person name="Dannebaum R.O."/>
            <person name="Kuo R.C."/>
            <person name="Labutti K."/>
            <person name="Haridas S."/>
            <person name="Kuo A."/>
            <person name="Salamov A."/>
            <person name="Ahrendt S.R."/>
            <person name="Lipzen A."/>
            <person name="Sullivan W."/>
            <person name="Andreopoulos W.B."/>
            <person name="Clum A."/>
            <person name="Lindquist E."/>
            <person name="Daum C."/>
            <person name="Ramamoorthy G.K."/>
            <person name="Gryganskyi A."/>
            <person name="Culley D."/>
            <person name="Magnuson J.K."/>
            <person name="James T.Y."/>
            <person name="O'Malley M.A."/>
            <person name="Stajich J.E."/>
            <person name="Spatafora J.W."/>
            <person name="Visel A."/>
            <person name="Grigoriev I.V."/>
        </authorList>
    </citation>
    <scope>NUCLEOTIDE SEQUENCE [LARGE SCALE GENOMIC DNA]</scope>
    <source>
        <strain evidence="4 5">JEL800</strain>
    </source>
</reference>
<dbReference type="InterPro" id="IPR029058">
    <property type="entry name" value="AB_hydrolase_fold"/>
</dbReference>
<dbReference type="STRING" id="329046.A0A1Y2CR40"/>
<proteinExistence type="inferred from homology"/>